<reference evidence="2 3" key="1">
    <citation type="submission" date="2023-08" db="EMBL/GenBank/DDBJ databases">
        <title>A Necator americanus chromosomal reference genome.</title>
        <authorList>
            <person name="Ilik V."/>
            <person name="Petrzelkova K.J."/>
            <person name="Pardy F."/>
            <person name="Fuh T."/>
            <person name="Niatou-Singa F.S."/>
            <person name="Gouil Q."/>
            <person name="Baker L."/>
            <person name="Ritchie M.E."/>
            <person name="Jex A.R."/>
            <person name="Gazzola D."/>
            <person name="Li H."/>
            <person name="Toshio Fujiwara R."/>
            <person name="Zhan B."/>
            <person name="Aroian R.V."/>
            <person name="Pafco B."/>
            <person name="Schwarz E.M."/>
        </authorList>
    </citation>
    <scope>NUCLEOTIDE SEQUENCE [LARGE SCALE GENOMIC DNA]</scope>
    <source>
        <strain evidence="2 3">Aroian</strain>
        <tissue evidence="2">Whole animal</tissue>
    </source>
</reference>
<organism evidence="2 3">
    <name type="scientific">Necator americanus</name>
    <name type="common">Human hookworm</name>
    <dbReference type="NCBI Taxonomy" id="51031"/>
    <lineage>
        <taxon>Eukaryota</taxon>
        <taxon>Metazoa</taxon>
        <taxon>Ecdysozoa</taxon>
        <taxon>Nematoda</taxon>
        <taxon>Chromadorea</taxon>
        <taxon>Rhabditida</taxon>
        <taxon>Rhabditina</taxon>
        <taxon>Rhabditomorpha</taxon>
        <taxon>Strongyloidea</taxon>
        <taxon>Ancylostomatidae</taxon>
        <taxon>Bunostominae</taxon>
        <taxon>Necator</taxon>
    </lineage>
</organism>
<evidence type="ECO:0000313" key="2">
    <source>
        <dbReference type="EMBL" id="KAK6729023.1"/>
    </source>
</evidence>
<protein>
    <recommendedName>
        <fullName evidence="4">Reverse transcriptase domain-containing protein</fullName>
    </recommendedName>
</protein>
<name>A0ABR1BUH8_NECAM</name>
<sequence>MIKISNKLNSRARVGQPARGPAETLRSICASSQPTANRSTQQTDAILPSKVDELDLQETHHVVSRKELTSSYGNGQPPAMENLSLLLTSHIAKARNRKGQVPEGSMEPLATTIRFITLNCRTLSREPQQAALSILLRYLCVPFAALQETRMRDRPIISIENYTICCGDADEKKCAFVRLDHRGRKLWIVSAQTPMETAEDNNANAKMGLEQQTDVLGKWYYPAERTSENEHYPGPLIKHREETTRDEQAGFRPGRSTIDQVFIVRRLIEIWQRYSNPMHIAFLNFAAFDSLHRCRLLNALRADGIPGEFVRLLDDMNQRTTAAVRTPA</sequence>
<proteinExistence type="predicted"/>
<gene>
    <name evidence="2" type="primary">Necator_chrI.g2341</name>
    <name evidence="2" type="ORF">RB195_006214</name>
</gene>
<evidence type="ECO:0000313" key="3">
    <source>
        <dbReference type="Proteomes" id="UP001303046"/>
    </source>
</evidence>
<keyword evidence="3" id="KW-1185">Reference proteome</keyword>
<dbReference type="Proteomes" id="UP001303046">
    <property type="component" value="Unassembled WGS sequence"/>
</dbReference>
<evidence type="ECO:0000256" key="1">
    <source>
        <dbReference type="SAM" id="MobiDB-lite"/>
    </source>
</evidence>
<feature type="region of interest" description="Disordered" evidence="1">
    <location>
        <begin position="1"/>
        <end position="23"/>
    </location>
</feature>
<dbReference type="EMBL" id="JAVFWL010000001">
    <property type="protein sequence ID" value="KAK6729023.1"/>
    <property type="molecule type" value="Genomic_DNA"/>
</dbReference>
<accession>A0ABR1BUH8</accession>
<evidence type="ECO:0008006" key="4">
    <source>
        <dbReference type="Google" id="ProtNLM"/>
    </source>
</evidence>
<comment type="caution">
    <text evidence="2">The sequence shown here is derived from an EMBL/GenBank/DDBJ whole genome shotgun (WGS) entry which is preliminary data.</text>
</comment>